<dbReference type="EMBL" id="MT144470">
    <property type="protein sequence ID" value="QJA54017.1"/>
    <property type="molecule type" value="Genomic_DNA"/>
</dbReference>
<gene>
    <name evidence="2" type="ORF">TM448A04276_0007</name>
    <name evidence="3" type="ORF">TM448B02102_0004</name>
</gene>
<keyword evidence="1" id="KW-1133">Transmembrane helix</keyword>
<name>A0A6H2A366_9ZZZZ</name>
<feature type="transmembrane region" description="Helical" evidence="1">
    <location>
        <begin position="6"/>
        <end position="24"/>
    </location>
</feature>
<evidence type="ECO:0000313" key="3">
    <source>
        <dbReference type="EMBL" id="QJI00725.1"/>
    </source>
</evidence>
<dbReference type="AlphaFoldDB" id="A0A6H2A366"/>
<reference evidence="2" key="1">
    <citation type="submission" date="2020-03" db="EMBL/GenBank/DDBJ databases">
        <title>The deep terrestrial virosphere.</title>
        <authorList>
            <person name="Holmfeldt K."/>
            <person name="Nilsson E."/>
            <person name="Simone D."/>
            <person name="Lopez-Fernandez M."/>
            <person name="Wu X."/>
            <person name="de Brujin I."/>
            <person name="Lundin D."/>
            <person name="Andersson A."/>
            <person name="Bertilsson S."/>
            <person name="Dopson M."/>
        </authorList>
    </citation>
    <scope>NUCLEOTIDE SEQUENCE</scope>
    <source>
        <strain evidence="2">TM448A04276</strain>
        <strain evidence="3">TM448B02102</strain>
    </source>
</reference>
<organism evidence="2">
    <name type="scientific">viral metagenome</name>
    <dbReference type="NCBI Taxonomy" id="1070528"/>
    <lineage>
        <taxon>unclassified sequences</taxon>
        <taxon>metagenomes</taxon>
        <taxon>organismal metagenomes</taxon>
    </lineage>
</organism>
<dbReference type="EMBL" id="MT144872">
    <property type="protein sequence ID" value="QJI00725.1"/>
    <property type="molecule type" value="Genomic_DNA"/>
</dbReference>
<sequence length="53" mass="5708">MDGVEAVIVVVGILAANTPFYVMVAKHEGKLVKIQAQLDLVIELMKAGKRGRS</sequence>
<protein>
    <submittedName>
        <fullName evidence="2">Uncharacterized protein</fullName>
    </submittedName>
</protein>
<keyword evidence="1" id="KW-0812">Transmembrane</keyword>
<proteinExistence type="predicted"/>
<keyword evidence="1" id="KW-0472">Membrane</keyword>
<evidence type="ECO:0000313" key="2">
    <source>
        <dbReference type="EMBL" id="QJA54017.1"/>
    </source>
</evidence>
<evidence type="ECO:0000256" key="1">
    <source>
        <dbReference type="SAM" id="Phobius"/>
    </source>
</evidence>
<accession>A0A6H2A366</accession>